<feature type="domain" description="Deacetylase PdaC" evidence="2">
    <location>
        <begin position="54"/>
        <end position="154"/>
    </location>
</feature>
<comment type="caution">
    <text evidence="3">The sequence shown here is derived from an EMBL/GenBank/DDBJ whole genome shotgun (WGS) entry which is preliminary data.</text>
</comment>
<feature type="domain" description="DUF3298" evidence="1">
    <location>
        <begin position="172"/>
        <end position="251"/>
    </location>
</feature>
<dbReference type="Pfam" id="PF13739">
    <property type="entry name" value="PdaC"/>
    <property type="match status" value="1"/>
</dbReference>
<sequence length="273" mass="31200">MKARYFVLGSIIISMSACTWGKPDKKTDAIFTDTLIYQYQTIHERAADCGNKPDSTCTVASIKYPLFANDAVLNDTVKNKLLNMFSFYEKQPDSSLKEMSAKFLKTYNDFKNQHPELNMYYTLDDYVNIIKQDSGIVALEYGGYTFQGGAHGATFTGYINWNPVAHKPITLDDILVSGYRDSLTKVAEEIFRKDEKLPDGRGYERDYFFKDDKFALNKNYSIVPTGIKFVYNQYEIKPYAAGQTELLIPYNKIRSLIRPDAVIQQYLTKDAGI</sequence>
<dbReference type="InterPro" id="IPR025303">
    <property type="entry name" value="PdaC"/>
</dbReference>
<keyword evidence="4" id="KW-1185">Reference proteome</keyword>
<gene>
    <name evidence="3" type="ORF">I5M19_17310</name>
</gene>
<protein>
    <submittedName>
        <fullName evidence="3">DUF3298 domain-containing protein</fullName>
    </submittedName>
</protein>
<dbReference type="Gene3D" id="3.90.640.20">
    <property type="entry name" value="Heat-shock cognate protein, ATPase"/>
    <property type="match status" value="1"/>
</dbReference>
<dbReference type="Gene3D" id="3.30.565.40">
    <property type="entry name" value="Fervidobacterium nodosum Rt17-B1 like"/>
    <property type="match status" value="1"/>
</dbReference>
<dbReference type="Proteomes" id="UP000613193">
    <property type="component" value="Unassembled WGS sequence"/>
</dbReference>
<dbReference type="Pfam" id="PF11738">
    <property type="entry name" value="DUF3298"/>
    <property type="match status" value="1"/>
</dbReference>
<evidence type="ECO:0000313" key="4">
    <source>
        <dbReference type="Proteomes" id="UP000613193"/>
    </source>
</evidence>
<dbReference type="PROSITE" id="PS51257">
    <property type="entry name" value="PROKAR_LIPOPROTEIN"/>
    <property type="match status" value="1"/>
</dbReference>
<dbReference type="RefSeq" id="WP_200067609.1">
    <property type="nucleotide sequence ID" value="NZ_JAEHFW010000003.1"/>
</dbReference>
<dbReference type="EMBL" id="JAEHFW010000003">
    <property type="protein sequence ID" value="MBK0381086.1"/>
    <property type="molecule type" value="Genomic_DNA"/>
</dbReference>
<evidence type="ECO:0000259" key="2">
    <source>
        <dbReference type="Pfam" id="PF13739"/>
    </source>
</evidence>
<evidence type="ECO:0000259" key="1">
    <source>
        <dbReference type="Pfam" id="PF11738"/>
    </source>
</evidence>
<proteinExistence type="predicted"/>
<dbReference type="InterPro" id="IPR037126">
    <property type="entry name" value="PdaC/RsiV-like_sf"/>
</dbReference>
<name>A0A934PXW0_9SPHI</name>
<organism evidence="3 4">
    <name type="scientific">Mucilaginibacter segetis</name>
    <dbReference type="NCBI Taxonomy" id="2793071"/>
    <lineage>
        <taxon>Bacteria</taxon>
        <taxon>Pseudomonadati</taxon>
        <taxon>Bacteroidota</taxon>
        <taxon>Sphingobacteriia</taxon>
        <taxon>Sphingobacteriales</taxon>
        <taxon>Sphingobacteriaceae</taxon>
        <taxon>Mucilaginibacter</taxon>
    </lineage>
</organism>
<accession>A0A934PXW0</accession>
<dbReference type="AlphaFoldDB" id="A0A934PXW0"/>
<dbReference type="InterPro" id="IPR021729">
    <property type="entry name" value="DUF3298"/>
</dbReference>
<reference evidence="3" key="1">
    <citation type="submission" date="2020-12" db="EMBL/GenBank/DDBJ databases">
        <title>Bacterial novel species Mucilaginibacter sp. SD-g isolated from soil.</title>
        <authorList>
            <person name="Jung H.-Y."/>
        </authorList>
    </citation>
    <scope>NUCLEOTIDE SEQUENCE</scope>
    <source>
        <strain evidence="3">SD-g</strain>
    </source>
</reference>
<evidence type="ECO:0000313" key="3">
    <source>
        <dbReference type="EMBL" id="MBK0381086.1"/>
    </source>
</evidence>